<dbReference type="SMART" id="SM00387">
    <property type="entry name" value="HATPase_c"/>
    <property type="match status" value="1"/>
</dbReference>
<evidence type="ECO:0000259" key="5">
    <source>
        <dbReference type="PROSITE" id="PS50109"/>
    </source>
</evidence>
<dbReference type="PRINTS" id="PR00344">
    <property type="entry name" value="BCTRLSENSOR"/>
</dbReference>
<sequence length="674" mass="77111">MILCVNYKKQMLVLLLLFFSTKLICQDSLSTSHIDTLAIIDNHIKKAVGYQSVNIKSALQHIEAAYELAEKINDTALIIKINYGFGLMYKGIEKDSLAKQHLLRAINLSIKTNDITSTRNSYNLLGLIEDEMLNYSKAIEYYKLALVYAEDEKDKLATRTNLSKVFFNLGKNDLAQQYTEEILIYFKGKDYYEFGVDEKNVLLTTYINLSNLKKPKEAIKLLKESLKIIKTDSNLNFRLPLVYSSIGEFYAKTSFKDSTIFYLDKALSKAKEINLEEEVLINSFLISYYSLKYKQNNKALKYLDSVFYFSGNKLGKEVVNIPVDSLSFEVYKANGLYNKATKHAVNFISYQDSISKNKVNDSYLEFAKKYETEKKIQENELLKKENVIKELEVGRQKTARNYLMIFSVLGFVTLSFTYSQLRSKRKTASALAKQNDVILQQKIALQKSNANKQKLFGIISHDLVNPFNAILGYTELLDKDYNNFNEQERKKFISIINNYANNNYNLTRTLLDWAKVQQEQLIVNKQMINCKELIENVIQPYKVMADKKQIEIITKNIPNNIEVSIDKNMTQTIIGNLFVNAIKYTSQGGKVEFNLIKNKNGTINIEIQDNGLGMSQEQLGNLFDITKVTSVKGTNQEKGNGMGLILCKELIELQNGSLKLFSQLNNGTRAVVNI</sequence>
<comment type="catalytic activity">
    <reaction evidence="1">
        <text>ATP + protein L-histidine = ADP + protein N-phospho-L-histidine.</text>
        <dbReference type="EC" id="2.7.13.3"/>
    </reaction>
</comment>
<dbReference type="Pfam" id="PF02518">
    <property type="entry name" value="HATPase_c"/>
    <property type="match status" value="1"/>
</dbReference>
<keyword evidence="4" id="KW-0732">Signal</keyword>
<dbReference type="CDD" id="cd00082">
    <property type="entry name" value="HisKA"/>
    <property type="match status" value="1"/>
</dbReference>
<evidence type="ECO:0000256" key="4">
    <source>
        <dbReference type="SAM" id="SignalP"/>
    </source>
</evidence>
<dbReference type="EMBL" id="BAABJJ010000009">
    <property type="protein sequence ID" value="GAA4936165.1"/>
    <property type="molecule type" value="Genomic_DNA"/>
</dbReference>
<gene>
    <name evidence="6" type="ORF">GCM10023314_05640</name>
</gene>
<organism evidence="6 7">
    <name type="scientific">Algibacter agarivorans</name>
    <dbReference type="NCBI Taxonomy" id="1109741"/>
    <lineage>
        <taxon>Bacteria</taxon>
        <taxon>Pseudomonadati</taxon>
        <taxon>Bacteroidota</taxon>
        <taxon>Flavobacteriia</taxon>
        <taxon>Flavobacteriales</taxon>
        <taxon>Flavobacteriaceae</taxon>
        <taxon>Algibacter</taxon>
    </lineage>
</organism>
<dbReference type="InterPro" id="IPR011990">
    <property type="entry name" value="TPR-like_helical_dom_sf"/>
</dbReference>
<dbReference type="InterPro" id="IPR004358">
    <property type="entry name" value="Sig_transdc_His_kin-like_C"/>
</dbReference>
<dbReference type="InterPro" id="IPR005467">
    <property type="entry name" value="His_kinase_dom"/>
</dbReference>
<dbReference type="SMART" id="SM00388">
    <property type="entry name" value="HisKA"/>
    <property type="match status" value="1"/>
</dbReference>
<dbReference type="PANTHER" id="PTHR43547">
    <property type="entry name" value="TWO-COMPONENT HISTIDINE KINASE"/>
    <property type="match status" value="1"/>
</dbReference>
<accession>A0ABP9GB22</accession>
<protein>
    <recommendedName>
        <fullName evidence="2">histidine kinase</fullName>
        <ecNumber evidence="2">2.7.13.3</ecNumber>
    </recommendedName>
</protein>
<feature type="domain" description="Histidine kinase" evidence="5">
    <location>
        <begin position="458"/>
        <end position="674"/>
    </location>
</feature>
<dbReference type="InterPro" id="IPR036890">
    <property type="entry name" value="HATPase_C_sf"/>
</dbReference>
<dbReference type="Proteomes" id="UP001501302">
    <property type="component" value="Unassembled WGS sequence"/>
</dbReference>
<evidence type="ECO:0000313" key="6">
    <source>
        <dbReference type="EMBL" id="GAA4936165.1"/>
    </source>
</evidence>
<dbReference type="SUPFAM" id="SSF55874">
    <property type="entry name" value="ATPase domain of HSP90 chaperone/DNA topoisomerase II/histidine kinase"/>
    <property type="match status" value="1"/>
</dbReference>
<feature type="chain" id="PRO_5046454929" description="histidine kinase" evidence="4">
    <location>
        <begin position="26"/>
        <end position="674"/>
    </location>
</feature>
<dbReference type="Gene3D" id="1.25.40.10">
    <property type="entry name" value="Tetratricopeptide repeat domain"/>
    <property type="match status" value="2"/>
</dbReference>
<dbReference type="InterPro" id="IPR003594">
    <property type="entry name" value="HATPase_dom"/>
</dbReference>
<dbReference type="Gene3D" id="3.30.565.10">
    <property type="entry name" value="Histidine kinase-like ATPase, C-terminal domain"/>
    <property type="match status" value="1"/>
</dbReference>
<dbReference type="PANTHER" id="PTHR43547:SF2">
    <property type="entry name" value="HYBRID SIGNAL TRANSDUCTION HISTIDINE KINASE C"/>
    <property type="match status" value="1"/>
</dbReference>
<reference evidence="7" key="1">
    <citation type="journal article" date="2019" name="Int. J. Syst. Evol. Microbiol.">
        <title>The Global Catalogue of Microorganisms (GCM) 10K type strain sequencing project: providing services to taxonomists for standard genome sequencing and annotation.</title>
        <authorList>
            <consortium name="The Broad Institute Genomics Platform"/>
            <consortium name="The Broad Institute Genome Sequencing Center for Infectious Disease"/>
            <person name="Wu L."/>
            <person name="Ma J."/>
        </authorList>
    </citation>
    <scope>NUCLEOTIDE SEQUENCE [LARGE SCALE GENOMIC DNA]</scope>
    <source>
        <strain evidence="7">JCM 18285</strain>
    </source>
</reference>
<keyword evidence="3" id="KW-0597">Phosphoprotein</keyword>
<dbReference type="Pfam" id="PF00512">
    <property type="entry name" value="HisKA"/>
    <property type="match status" value="1"/>
</dbReference>
<name>A0ABP9GB22_9FLAO</name>
<feature type="signal peptide" evidence="4">
    <location>
        <begin position="1"/>
        <end position="25"/>
    </location>
</feature>
<comment type="caution">
    <text evidence="6">The sequence shown here is derived from an EMBL/GenBank/DDBJ whole genome shotgun (WGS) entry which is preliminary data.</text>
</comment>
<dbReference type="Gene3D" id="1.10.287.130">
    <property type="match status" value="1"/>
</dbReference>
<evidence type="ECO:0000256" key="2">
    <source>
        <dbReference type="ARBA" id="ARBA00012438"/>
    </source>
</evidence>
<dbReference type="SUPFAM" id="SSF47384">
    <property type="entry name" value="Homodimeric domain of signal transducing histidine kinase"/>
    <property type="match status" value="1"/>
</dbReference>
<dbReference type="EC" id="2.7.13.3" evidence="2"/>
<evidence type="ECO:0000256" key="1">
    <source>
        <dbReference type="ARBA" id="ARBA00000085"/>
    </source>
</evidence>
<keyword evidence="7" id="KW-1185">Reference proteome</keyword>
<dbReference type="PROSITE" id="PS50109">
    <property type="entry name" value="HIS_KIN"/>
    <property type="match status" value="1"/>
</dbReference>
<dbReference type="InterPro" id="IPR003661">
    <property type="entry name" value="HisK_dim/P_dom"/>
</dbReference>
<evidence type="ECO:0000313" key="7">
    <source>
        <dbReference type="Proteomes" id="UP001501302"/>
    </source>
</evidence>
<dbReference type="InterPro" id="IPR036097">
    <property type="entry name" value="HisK_dim/P_sf"/>
</dbReference>
<proteinExistence type="predicted"/>
<dbReference type="SUPFAM" id="SSF48452">
    <property type="entry name" value="TPR-like"/>
    <property type="match status" value="1"/>
</dbReference>
<evidence type="ECO:0000256" key="3">
    <source>
        <dbReference type="ARBA" id="ARBA00022553"/>
    </source>
</evidence>